<accession>A0A0B8P059</accession>
<evidence type="ECO:0000259" key="1">
    <source>
        <dbReference type="PROSITE" id="PS01124"/>
    </source>
</evidence>
<gene>
    <name evidence="2" type="ORF">JCM19232_523</name>
</gene>
<dbReference type="Proteomes" id="UP000031670">
    <property type="component" value="Unassembled WGS sequence"/>
</dbReference>
<dbReference type="GO" id="GO:0043565">
    <property type="term" value="F:sequence-specific DNA binding"/>
    <property type="evidence" value="ECO:0007669"/>
    <property type="project" value="InterPro"/>
</dbReference>
<sequence>MILFESMKGQQLDTNLFGLSSEQIHSQMHYLPARSLNTFLNYVIETQTDTFLISYFDSLLAKSVIPQFISTLVGTPKTLDEALPLMIAATKIQTPLSEIDFNIDSKHICLSRARVFHLYSNQNGADLFTLFFFKHFIKNMCGIEIPIQGVSLTSSASQKLISLLNALGITHYKFSQETQLYQIDNTYAKTTVSIRQSSSTEIKPAPVSYLDRIRAIIDSNLSDPRFSIQDLANQLGISVRTLQNTLQTQRFFI</sequence>
<evidence type="ECO:0000313" key="2">
    <source>
        <dbReference type="EMBL" id="GAM60190.1"/>
    </source>
</evidence>
<name>A0A0B8P059_9VIBR</name>
<reference evidence="2 3" key="2">
    <citation type="submission" date="2015-01" db="EMBL/GenBank/DDBJ databases">
        <authorList>
            <consortium name="NBRP consortium"/>
            <person name="Sawabe T."/>
            <person name="Meirelles P."/>
            <person name="Feng G."/>
            <person name="Sayaka M."/>
            <person name="Hattori M."/>
            <person name="Ohkuma M."/>
        </authorList>
    </citation>
    <scope>NUCLEOTIDE SEQUENCE [LARGE SCALE GENOMIC DNA]</scope>
    <source>
        <strain evidence="2 3">JCM19232</strain>
    </source>
</reference>
<proteinExistence type="predicted"/>
<feature type="domain" description="HTH araC/xylS-type" evidence="1">
    <location>
        <begin position="211"/>
        <end position="253"/>
    </location>
</feature>
<dbReference type="GO" id="GO:0003700">
    <property type="term" value="F:DNA-binding transcription factor activity"/>
    <property type="evidence" value="ECO:0007669"/>
    <property type="project" value="InterPro"/>
</dbReference>
<comment type="caution">
    <text evidence="2">The sequence shown here is derived from an EMBL/GenBank/DDBJ whole genome shotgun (WGS) entry which is preliminary data.</text>
</comment>
<dbReference type="Gene3D" id="1.10.10.60">
    <property type="entry name" value="Homeodomain-like"/>
    <property type="match status" value="1"/>
</dbReference>
<organism evidence="2 3">
    <name type="scientific">Vibrio ishigakensis</name>
    <dbReference type="NCBI Taxonomy" id="1481914"/>
    <lineage>
        <taxon>Bacteria</taxon>
        <taxon>Pseudomonadati</taxon>
        <taxon>Pseudomonadota</taxon>
        <taxon>Gammaproteobacteria</taxon>
        <taxon>Vibrionales</taxon>
        <taxon>Vibrionaceae</taxon>
        <taxon>Vibrio</taxon>
    </lineage>
</organism>
<dbReference type="EMBL" id="BBSA01000001">
    <property type="protein sequence ID" value="GAM60190.1"/>
    <property type="molecule type" value="Genomic_DNA"/>
</dbReference>
<dbReference type="InterPro" id="IPR018060">
    <property type="entry name" value="HTH_AraC"/>
</dbReference>
<dbReference type="PROSITE" id="PS01124">
    <property type="entry name" value="HTH_ARAC_FAMILY_2"/>
    <property type="match status" value="1"/>
</dbReference>
<reference evidence="2 3" key="1">
    <citation type="submission" date="2015-01" db="EMBL/GenBank/DDBJ databases">
        <title>Vibrio sp. C5 JCM 19232 whole genome shotgun sequence.</title>
        <authorList>
            <person name="Sawabe T."/>
            <person name="Meirelles P."/>
            <person name="Feng G."/>
            <person name="Sayaka M."/>
            <person name="Hattori M."/>
            <person name="Ohkuma M."/>
        </authorList>
    </citation>
    <scope>NUCLEOTIDE SEQUENCE [LARGE SCALE GENOMIC DNA]</scope>
    <source>
        <strain evidence="2 3">JCM19232</strain>
    </source>
</reference>
<protein>
    <recommendedName>
        <fullName evidence="1">HTH araC/xylS-type domain-containing protein</fullName>
    </recommendedName>
</protein>
<evidence type="ECO:0000313" key="3">
    <source>
        <dbReference type="Proteomes" id="UP000031670"/>
    </source>
</evidence>
<dbReference type="AlphaFoldDB" id="A0A0B8P059"/>